<dbReference type="Proteomes" id="UP001149163">
    <property type="component" value="Unassembled WGS sequence"/>
</dbReference>
<comment type="caution">
    <text evidence="1">The sequence shown here is derived from an EMBL/GenBank/DDBJ whole genome shotgun (WGS) entry which is preliminary data.</text>
</comment>
<sequence length="116" mass="13598">MATEARFNLAKEEWLAAAKRARTTKESVTKDYEEQKEAGFFSNETFDQWVSKNAPGFINAWMEFNTKAAQYQSAVMSYDKEKAENWQHEYSRQWTEKFYGPGEDKGSQYIIITPEE</sequence>
<organism evidence="1 2">
    <name type="scientific">Penicillium canariense</name>
    <dbReference type="NCBI Taxonomy" id="189055"/>
    <lineage>
        <taxon>Eukaryota</taxon>
        <taxon>Fungi</taxon>
        <taxon>Dikarya</taxon>
        <taxon>Ascomycota</taxon>
        <taxon>Pezizomycotina</taxon>
        <taxon>Eurotiomycetes</taxon>
        <taxon>Eurotiomycetidae</taxon>
        <taxon>Eurotiales</taxon>
        <taxon>Aspergillaceae</taxon>
        <taxon>Penicillium</taxon>
    </lineage>
</organism>
<protein>
    <submittedName>
        <fullName evidence="1">Uncharacterized protein</fullName>
    </submittedName>
</protein>
<evidence type="ECO:0000313" key="1">
    <source>
        <dbReference type="EMBL" id="KAJ5174715.1"/>
    </source>
</evidence>
<dbReference type="EMBL" id="JAPQKN010000001">
    <property type="protein sequence ID" value="KAJ5174715.1"/>
    <property type="molecule type" value="Genomic_DNA"/>
</dbReference>
<proteinExistence type="predicted"/>
<dbReference type="AlphaFoldDB" id="A0A9W9IEU8"/>
<reference evidence="1" key="1">
    <citation type="submission" date="2022-11" db="EMBL/GenBank/DDBJ databases">
        <authorList>
            <person name="Petersen C."/>
        </authorList>
    </citation>
    <scope>NUCLEOTIDE SEQUENCE</scope>
    <source>
        <strain evidence="1">IBT 26290</strain>
    </source>
</reference>
<gene>
    <name evidence="1" type="ORF">N7482_000592</name>
</gene>
<evidence type="ECO:0000313" key="2">
    <source>
        <dbReference type="Proteomes" id="UP001149163"/>
    </source>
</evidence>
<accession>A0A9W9IEU8</accession>
<dbReference type="RefSeq" id="XP_056546323.1">
    <property type="nucleotide sequence ID" value="XM_056682717.1"/>
</dbReference>
<reference evidence="1" key="2">
    <citation type="journal article" date="2023" name="IMA Fungus">
        <title>Comparative genomic study of the Penicillium genus elucidates a diverse pangenome and 15 lateral gene transfer events.</title>
        <authorList>
            <person name="Petersen C."/>
            <person name="Sorensen T."/>
            <person name="Nielsen M.R."/>
            <person name="Sondergaard T.E."/>
            <person name="Sorensen J.L."/>
            <person name="Fitzpatrick D.A."/>
            <person name="Frisvad J.C."/>
            <person name="Nielsen K.L."/>
        </authorList>
    </citation>
    <scope>NUCLEOTIDE SEQUENCE</scope>
    <source>
        <strain evidence="1">IBT 26290</strain>
    </source>
</reference>
<name>A0A9W9IEU8_9EURO</name>
<dbReference type="OrthoDB" id="4360103at2759"/>
<dbReference type="GeneID" id="81421893"/>
<keyword evidence="2" id="KW-1185">Reference proteome</keyword>